<name>A0A0R1QKN1_9LACO</name>
<gene>
    <name evidence="7" type="ORF">FD01_GL000959</name>
</gene>
<comment type="similarity">
    <text evidence="2 4">Belongs to the bacterial solute-binding protein 3 family.</text>
</comment>
<dbReference type="PANTHER" id="PTHR35936">
    <property type="entry name" value="MEMBRANE-BOUND LYTIC MUREIN TRANSGLYCOSYLASE F"/>
    <property type="match status" value="1"/>
</dbReference>
<sequence length="283" mass="31350">MEELTMSFKKITILSLVAAGAFATVATTTATPTQAAKKTTITAITDGNVAPFAVKEKSGKLDGYDVDVLKAVVKKLPQYKLKWKIAEYDALLGNIDSGRADVGVNHFGKTAERQEKYLFSKPIFQDKPVFIVKKSNNKIKSFNSAAGHTTVAQVGTGFSLELEAYNKTHKKNPIKITYVKDYHDLQDISQGKYDFAYTDLSMYKAEQKQYKINDVKAVKLTNGKGGTKFNQPYTYVVFGKTAEDKKFQKAVNKELVKLAKDGTLTKISKKYLGANYVPAVLKN</sequence>
<accession>A0A0R1QKN1</accession>
<dbReference type="InterPro" id="IPR018313">
    <property type="entry name" value="SBP_3_CS"/>
</dbReference>
<dbReference type="SUPFAM" id="SSF53850">
    <property type="entry name" value="Periplasmic binding protein-like II"/>
    <property type="match status" value="1"/>
</dbReference>
<keyword evidence="8" id="KW-1185">Reference proteome</keyword>
<dbReference type="PATRIC" id="fig|1423769.4.peg.1032"/>
<feature type="signal peptide" evidence="5">
    <location>
        <begin position="1"/>
        <end position="30"/>
    </location>
</feature>
<proteinExistence type="inferred from homology"/>
<dbReference type="Gene3D" id="3.40.190.10">
    <property type="entry name" value="Periplasmic binding protein-like II"/>
    <property type="match status" value="2"/>
</dbReference>
<keyword evidence="3 5" id="KW-0732">Signal</keyword>
<evidence type="ECO:0000313" key="8">
    <source>
        <dbReference type="Proteomes" id="UP000051790"/>
    </source>
</evidence>
<comment type="subcellular location">
    <subcellularLocation>
        <location evidence="1">Cell envelope</location>
    </subcellularLocation>
</comment>
<dbReference type="EMBL" id="AZEU01000135">
    <property type="protein sequence ID" value="KRL44974.1"/>
    <property type="molecule type" value="Genomic_DNA"/>
</dbReference>
<evidence type="ECO:0000256" key="1">
    <source>
        <dbReference type="ARBA" id="ARBA00004196"/>
    </source>
</evidence>
<dbReference type="PROSITE" id="PS01039">
    <property type="entry name" value="SBP_BACTERIAL_3"/>
    <property type="match status" value="1"/>
</dbReference>
<dbReference type="Proteomes" id="UP000051790">
    <property type="component" value="Unassembled WGS sequence"/>
</dbReference>
<dbReference type="GO" id="GO:0030313">
    <property type="term" value="C:cell envelope"/>
    <property type="evidence" value="ECO:0007669"/>
    <property type="project" value="UniProtKB-SubCell"/>
</dbReference>
<dbReference type="PANTHER" id="PTHR35936:SF19">
    <property type="entry name" value="AMINO-ACID-BINDING PROTEIN YXEM-RELATED"/>
    <property type="match status" value="1"/>
</dbReference>
<evidence type="ECO:0000256" key="5">
    <source>
        <dbReference type="SAM" id="SignalP"/>
    </source>
</evidence>
<evidence type="ECO:0000256" key="4">
    <source>
        <dbReference type="RuleBase" id="RU003744"/>
    </source>
</evidence>
<protein>
    <submittedName>
        <fullName evidence="7">Amino acid ABC transporter substrate binding protein</fullName>
    </submittedName>
</protein>
<dbReference type="AlphaFoldDB" id="A0A0R1QKN1"/>
<organism evidence="7 8">
    <name type="scientific">Lacticaseibacillus manihotivorans DSM 13343 = JCM 12514</name>
    <dbReference type="NCBI Taxonomy" id="1423769"/>
    <lineage>
        <taxon>Bacteria</taxon>
        <taxon>Bacillati</taxon>
        <taxon>Bacillota</taxon>
        <taxon>Bacilli</taxon>
        <taxon>Lactobacillales</taxon>
        <taxon>Lactobacillaceae</taxon>
        <taxon>Lacticaseibacillus</taxon>
    </lineage>
</organism>
<feature type="chain" id="PRO_5038771397" evidence="5">
    <location>
        <begin position="31"/>
        <end position="283"/>
    </location>
</feature>
<evidence type="ECO:0000313" key="7">
    <source>
        <dbReference type="EMBL" id="KRL44974.1"/>
    </source>
</evidence>
<evidence type="ECO:0000256" key="3">
    <source>
        <dbReference type="ARBA" id="ARBA00022729"/>
    </source>
</evidence>
<dbReference type="SMART" id="SM00062">
    <property type="entry name" value="PBPb"/>
    <property type="match status" value="1"/>
</dbReference>
<dbReference type="InterPro" id="IPR001638">
    <property type="entry name" value="Solute-binding_3/MltF_N"/>
</dbReference>
<evidence type="ECO:0000256" key="2">
    <source>
        <dbReference type="ARBA" id="ARBA00010333"/>
    </source>
</evidence>
<dbReference type="Pfam" id="PF00497">
    <property type="entry name" value="SBP_bac_3"/>
    <property type="match status" value="1"/>
</dbReference>
<feature type="domain" description="Solute-binding protein family 3/N-terminal" evidence="6">
    <location>
        <begin position="40"/>
        <end position="275"/>
    </location>
</feature>
<reference evidence="7 8" key="1">
    <citation type="journal article" date="2015" name="Genome Announc.">
        <title>Expanding the biotechnology potential of lactobacilli through comparative genomics of 213 strains and associated genera.</title>
        <authorList>
            <person name="Sun Z."/>
            <person name="Harris H.M."/>
            <person name="McCann A."/>
            <person name="Guo C."/>
            <person name="Argimon S."/>
            <person name="Zhang W."/>
            <person name="Yang X."/>
            <person name="Jeffery I.B."/>
            <person name="Cooney J.C."/>
            <person name="Kagawa T.F."/>
            <person name="Liu W."/>
            <person name="Song Y."/>
            <person name="Salvetti E."/>
            <person name="Wrobel A."/>
            <person name="Rasinkangas P."/>
            <person name="Parkhill J."/>
            <person name="Rea M.C."/>
            <person name="O'Sullivan O."/>
            <person name="Ritari J."/>
            <person name="Douillard F.P."/>
            <person name="Paul Ross R."/>
            <person name="Yang R."/>
            <person name="Briner A.E."/>
            <person name="Felis G.E."/>
            <person name="de Vos W.M."/>
            <person name="Barrangou R."/>
            <person name="Klaenhammer T.R."/>
            <person name="Caufield P.W."/>
            <person name="Cui Y."/>
            <person name="Zhang H."/>
            <person name="O'Toole P.W."/>
        </authorList>
    </citation>
    <scope>NUCLEOTIDE SEQUENCE [LARGE SCALE GENOMIC DNA]</scope>
    <source>
        <strain evidence="7 8">DSM 13343</strain>
    </source>
</reference>
<evidence type="ECO:0000259" key="6">
    <source>
        <dbReference type="SMART" id="SM00062"/>
    </source>
</evidence>
<comment type="caution">
    <text evidence="7">The sequence shown here is derived from an EMBL/GenBank/DDBJ whole genome shotgun (WGS) entry which is preliminary data.</text>
</comment>